<dbReference type="InterPro" id="IPR006477">
    <property type="entry name" value="Yir_bir_cir"/>
</dbReference>
<dbReference type="Pfam" id="PF06022">
    <property type="entry name" value="Cir_Bir_Yir"/>
    <property type="match status" value="1"/>
</dbReference>
<dbReference type="AlphaFoldDB" id="A0A1C6WB83"/>
<sequence>CEKINQIEKYITFDSASQNYTFNDKILNAYCPNKNCENDDLKLGSAFMGLLDNFKGADGENPEDDKLYQYAVLWLSYKIRENPNIEFIRSTIPGILEKNQWYKELSKSVDDKENMMVFHFEYLNRLYRLLKEICNTITKCKDSSKTEECIKAANKCVGSYHSCIIQFPWKEICNPYCSILSNLKKDYDQFREANDNKDKLPTFTIPQGAESCEETCAKKWKKPEATNQEKELPKQVITPGISLADPSVTPKSINNGNKLPYIAVPLILIPIILGISYKYLTPVWRKKMKKKTMKKIINLSDQKKA</sequence>
<dbReference type="Proteomes" id="UP000507163">
    <property type="component" value="Unassembled WGS sequence"/>
</dbReference>
<keyword evidence="1" id="KW-0472">Membrane</keyword>
<gene>
    <name evidence="2" type="ORF">PCHAJ_000495500</name>
</gene>
<name>A0A1C6WB83_PLACU</name>
<accession>A0A1C6WB83</accession>
<evidence type="ECO:0000313" key="2">
    <source>
        <dbReference type="EMBL" id="SCL83925.1"/>
    </source>
</evidence>
<organism evidence="2">
    <name type="scientific">Plasmodium chabaudi chabaudi</name>
    <dbReference type="NCBI Taxonomy" id="31271"/>
    <lineage>
        <taxon>Eukaryota</taxon>
        <taxon>Sar</taxon>
        <taxon>Alveolata</taxon>
        <taxon>Apicomplexa</taxon>
        <taxon>Aconoidasida</taxon>
        <taxon>Haemosporida</taxon>
        <taxon>Plasmodiidae</taxon>
        <taxon>Plasmodium</taxon>
        <taxon>Plasmodium (Vinckeia)</taxon>
    </lineage>
</organism>
<reference evidence="2" key="1">
    <citation type="submission" date="2016-08" db="EMBL/GenBank/DDBJ databases">
        <authorList>
            <consortium name="Pathogen Informatics"/>
        </authorList>
    </citation>
    <scope>NUCLEOTIDE SEQUENCE</scope>
    <source>
        <strain evidence="2">AJ</strain>
    </source>
</reference>
<evidence type="ECO:0000256" key="1">
    <source>
        <dbReference type="SAM" id="Phobius"/>
    </source>
</evidence>
<keyword evidence="1" id="KW-1133">Transmembrane helix</keyword>
<feature type="transmembrane region" description="Helical" evidence="1">
    <location>
        <begin position="259"/>
        <end position="280"/>
    </location>
</feature>
<dbReference type="EMBL" id="FMIL01000073">
    <property type="protein sequence ID" value="SCL83925.1"/>
    <property type="molecule type" value="Genomic_DNA"/>
</dbReference>
<feature type="non-terminal residue" evidence="2">
    <location>
        <position position="1"/>
    </location>
</feature>
<protein>
    <submittedName>
        <fullName evidence="2">Plasmodium variant antigen protein Cir/Yir/Bir, putative</fullName>
    </submittedName>
</protein>
<proteinExistence type="predicted"/>
<keyword evidence="1" id="KW-0812">Transmembrane</keyword>